<comment type="caution">
    <text evidence="2">The sequence shown here is derived from an EMBL/GenBank/DDBJ whole genome shotgun (WGS) entry which is preliminary data.</text>
</comment>
<feature type="signal peptide" evidence="1">
    <location>
        <begin position="1"/>
        <end position="16"/>
    </location>
</feature>
<protein>
    <submittedName>
        <fullName evidence="2">Uncharacterized protein</fullName>
    </submittedName>
</protein>
<organism evidence="2 3">
    <name type="scientific">Apiospora marii</name>
    <dbReference type="NCBI Taxonomy" id="335849"/>
    <lineage>
        <taxon>Eukaryota</taxon>
        <taxon>Fungi</taxon>
        <taxon>Dikarya</taxon>
        <taxon>Ascomycota</taxon>
        <taxon>Pezizomycotina</taxon>
        <taxon>Sordariomycetes</taxon>
        <taxon>Xylariomycetidae</taxon>
        <taxon>Amphisphaeriales</taxon>
        <taxon>Apiosporaceae</taxon>
        <taxon>Apiospora</taxon>
    </lineage>
</organism>
<dbReference type="EMBL" id="JAQQWI010000006">
    <property type="protein sequence ID" value="KAK8033541.1"/>
    <property type="molecule type" value="Genomic_DNA"/>
</dbReference>
<accession>A0ABR1SGW0</accession>
<gene>
    <name evidence="2" type="ORF">PG991_002939</name>
</gene>
<keyword evidence="3" id="KW-1185">Reference proteome</keyword>
<feature type="chain" id="PRO_5046655303" evidence="1">
    <location>
        <begin position="17"/>
        <end position="172"/>
    </location>
</feature>
<evidence type="ECO:0000313" key="3">
    <source>
        <dbReference type="Proteomes" id="UP001396898"/>
    </source>
</evidence>
<evidence type="ECO:0000313" key="2">
    <source>
        <dbReference type="EMBL" id="KAK8033541.1"/>
    </source>
</evidence>
<sequence>MQYTTILLCFLTMATAMKLPLIGKRATAPAAVVEKRADGPLRVSLDTEFFDNLLADFFGGVAAELLATDLGELDTKFPGFQGPYKAVTLNTNNGTATARCQLIDTRGQIVTLVRGPNVDTTFGDGGNGPWRAQNGGAFFVREIKCDPTFRSANANNNANNNGTISANSTISS</sequence>
<proteinExistence type="predicted"/>
<reference evidence="2 3" key="1">
    <citation type="submission" date="2023-01" db="EMBL/GenBank/DDBJ databases">
        <title>Analysis of 21 Apiospora genomes using comparative genomics revels a genus with tremendous synthesis potential of carbohydrate active enzymes and secondary metabolites.</title>
        <authorList>
            <person name="Sorensen T."/>
        </authorList>
    </citation>
    <scope>NUCLEOTIDE SEQUENCE [LARGE SCALE GENOMIC DNA]</scope>
    <source>
        <strain evidence="2 3">CBS 20057</strain>
    </source>
</reference>
<keyword evidence="1" id="KW-0732">Signal</keyword>
<evidence type="ECO:0000256" key="1">
    <source>
        <dbReference type="SAM" id="SignalP"/>
    </source>
</evidence>
<name>A0ABR1SGW0_9PEZI</name>
<dbReference type="Proteomes" id="UP001396898">
    <property type="component" value="Unassembled WGS sequence"/>
</dbReference>